<reference evidence="1 2" key="1">
    <citation type="submission" date="2023-08" db="EMBL/GenBank/DDBJ databases">
        <title>Annotated Genome Sequence of Vanrija albida AlHP1.</title>
        <authorList>
            <person name="Herzog R."/>
        </authorList>
    </citation>
    <scope>NUCLEOTIDE SEQUENCE [LARGE SCALE GENOMIC DNA]</scope>
    <source>
        <strain evidence="1 2">AlHP1</strain>
    </source>
</reference>
<dbReference type="Proteomes" id="UP001565368">
    <property type="component" value="Unassembled WGS sequence"/>
</dbReference>
<dbReference type="GeneID" id="95981622"/>
<dbReference type="RefSeq" id="XP_069212774.1">
    <property type="nucleotide sequence ID" value="XM_069349230.1"/>
</dbReference>
<evidence type="ECO:0000313" key="1">
    <source>
        <dbReference type="EMBL" id="KAL1412830.1"/>
    </source>
</evidence>
<keyword evidence="2" id="KW-1185">Reference proteome</keyword>
<organism evidence="1 2">
    <name type="scientific">Vanrija albida</name>
    <dbReference type="NCBI Taxonomy" id="181172"/>
    <lineage>
        <taxon>Eukaryota</taxon>
        <taxon>Fungi</taxon>
        <taxon>Dikarya</taxon>
        <taxon>Basidiomycota</taxon>
        <taxon>Agaricomycotina</taxon>
        <taxon>Tremellomycetes</taxon>
        <taxon>Trichosporonales</taxon>
        <taxon>Trichosporonaceae</taxon>
        <taxon>Vanrija</taxon>
    </lineage>
</organism>
<evidence type="ECO:0008006" key="3">
    <source>
        <dbReference type="Google" id="ProtNLM"/>
    </source>
</evidence>
<comment type="caution">
    <text evidence="1">The sequence shown here is derived from an EMBL/GenBank/DDBJ whole genome shotgun (WGS) entry which is preliminary data.</text>
</comment>
<sequence>MNAPRLPPEIWHMVINDHLDVNDDRATFLALLRVSSSLWYEAASVLYRNVDISGDKMSKLLLAGGATRHHSACRAFKKPVTRTMSSRRGECHPDCVPDSTLQYPDPSPRTRLAISLIQRLNLRDITIKHVSLMLAAAVPDVVLFPSVDKVHVYFTVDSTMIREKLSDRKHFPHTIKLFGAIHLCAWGKDFRKASKLTVNKYNTLSLHTEWIPVYGVAPSFITNPAWLDKSADKHWFIEMVDDLDPLPVFEPEYNAWDLVASPARFLVGMDHRSSPKIPIGDWDENETSQHQFRMNSSEHAPCIVCGGKMKLDERAFGCTFTTSW</sequence>
<accession>A0ABR3QDN3</accession>
<name>A0ABR3QDN3_9TREE</name>
<gene>
    <name evidence="1" type="ORF">Q8F55_000579</name>
</gene>
<proteinExistence type="predicted"/>
<evidence type="ECO:0000313" key="2">
    <source>
        <dbReference type="Proteomes" id="UP001565368"/>
    </source>
</evidence>
<protein>
    <recommendedName>
        <fullName evidence="3">F-box domain-containing protein</fullName>
    </recommendedName>
</protein>
<dbReference type="EMBL" id="JBBXJM010000001">
    <property type="protein sequence ID" value="KAL1412830.1"/>
    <property type="molecule type" value="Genomic_DNA"/>
</dbReference>